<keyword evidence="7 9" id="KW-0472">Membrane</keyword>
<evidence type="ECO:0000256" key="2">
    <source>
        <dbReference type="ARBA" id="ARBA00009063"/>
    </source>
</evidence>
<organism evidence="11 12">
    <name type="scientific">Fibroporia radiculosa</name>
    <dbReference type="NCBI Taxonomy" id="599839"/>
    <lineage>
        <taxon>Eukaryota</taxon>
        <taxon>Fungi</taxon>
        <taxon>Dikarya</taxon>
        <taxon>Basidiomycota</taxon>
        <taxon>Agaricomycotina</taxon>
        <taxon>Agaricomycetes</taxon>
        <taxon>Polyporales</taxon>
        <taxon>Fibroporiaceae</taxon>
        <taxon>Fibroporia</taxon>
    </lineage>
</organism>
<evidence type="ECO:0000256" key="9">
    <source>
        <dbReference type="SAM" id="Phobius"/>
    </source>
</evidence>
<dbReference type="InterPro" id="IPR021538">
    <property type="entry name" value="Syntaxin-5_N"/>
</dbReference>
<dbReference type="Proteomes" id="UP000006352">
    <property type="component" value="Unassembled WGS sequence"/>
</dbReference>
<keyword evidence="5 9" id="KW-1133">Transmembrane helix</keyword>
<keyword evidence="6" id="KW-0175">Coiled coil</keyword>
<accession>J4GB94</accession>
<evidence type="ECO:0000313" key="12">
    <source>
        <dbReference type="Proteomes" id="UP000006352"/>
    </source>
</evidence>
<dbReference type="GO" id="GO:0006886">
    <property type="term" value="P:intracellular protein transport"/>
    <property type="evidence" value="ECO:0007669"/>
    <property type="project" value="TreeGrafter"/>
</dbReference>
<dbReference type="GO" id="GO:0000139">
    <property type="term" value="C:Golgi membrane"/>
    <property type="evidence" value="ECO:0007669"/>
    <property type="project" value="TreeGrafter"/>
</dbReference>
<dbReference type="GeneID" id="24099109"/>
<dbReference type="InterPro" id="IPR045242">
    <property type="entry name" value="Syntaxin"/>
</dbReference>
<dbReference type="Gene3D" id="1.20.58.70">
    <property type="match status" value="1"/>
</dbReference>
<name>J4GB94_9APHY</name>
<dbReference type="STRING" id="599839.J4GB94"/>
<dbReference type="HOGENOM" id="CLU_044998_0_1_1"/>
<dbReference type="PANTHER" id="PTHR19957">
    <property type="entry name" value="SYNTAXIN"/>
    <property type="match status" value="1"/>
</dbReference>
<dbReference type="GO" id="GO:0006888">
    <property type="term" value="P:endoplasmic reticulum to Golgi vesicle-mediated transport"/>
    <property type="evidence" value="ECO:0007669"/>
    <property type="project" value="TreeGrafter"/>
</dbReference>
<evidence type="ECO:0000256" key="7">
    <source>
        <dbReference type="ARBA" id="ARBA00023136"/>
    </source>
</evidence>
<evidence type="ECO:0000256" key="6">
    <source>
        <dbReference type="ARBA" id="ARBA00023054"/>
    </source>
</evidence>
<evidence type="ECO:0000256" key="8">
    <source>
        <dbReference type="SAM" id="MobiDB-lite"/>
    </source>
</evidence>
<keyword evidence="12" id="KW-1185">Reference proteome</keyword>
<evidence type="ECO:0000256" key="3">
    <source>
        <dbReference type="ARBA" id="ARBA00022448"/>
    </source>
</evidence>
<evidence type="ECO:0000256" key="1">
    <source>
        <dbReference type="ARBA" id="ARBA00004211"/>
    </source>
</evidence>
<comment type="similarity">
    <text evidence="2">Belongs to the syntaxin family.</text>
</comment>
<dbReference type="SMART" id="SM00397">
    <property type="entry name" value="t_SNARE"/>
    <property type="match status" value="1"/>
</dbReference>
<dbReference type="GO" id="GO:0005484">
    <property type="term" value="F:SNAP receptor activity"/>
    <property type="evidence" value="ECO:0007669"/>
    <property type="project" value="TreeGrafter"/>
</dbReference>
<dbReference type="OrthoDB" id="421009at2759"/>
<dbReference type="PANTHER" id="PTHR19957:SF3">
    <property type="entry name" value="SYNTAXIN-5"/>
    <property type="match status" value="1"/>
</dbReference>
<dbReference type="PROSITE" id="PS50192">
    <property type="entry name" value="T_SNARE"/>
    <property type="match status" value="1"/>
</dbReference>
<protein>
    <recommendedName>
        <fullName evidence="10">t-SNARE coiled-coil homology domain-containing protein</fullName>
    </recommendedName>
</protein>
<dbReference type="SUPFAM" id="SSF47661">
    <property type="entry name" value="t-snare proteins"/>
    <property type="match status" value="1"/>
</dbReference>
<dbReference type="RefSeq" id="XP_012183481.1">
    <property type="nucleotide sequence ID" value="XM_012328091.1"/>
</dbReference>
<sequence length="343" mass="38110">MPVQDRTTEFRACVESIRTRSSLPHRGTEAKQRALQSQGKNLDSKSEFSRMASAIANDISGTTIKLGKLAQLAKRKTLFDDRPVEISELTYIIKQDIANINKQIASLQSYVKQRNAHNVKSAEGKQLEEHNHNVVMLLQSKLADTSMTFKDVLEIRTQNMKESKDRTEQFMHSTSSAASQTPSNSLLFGSTQRQDPMGDGTAPSPRFDTKGKGRATPQPKGDILALDLGAAEEGTAPGNDAFMQMQLVEQQDNYIQSRTTAIESIESTISELGQIFTQLAQMVAEQRETVQRIDADTVDIASNVSGAQRELLKYYASISSNRWLMLKVFGVLIVFFLVFILVS</sequence>
<dbReference type="FunCoup" id="J4GB94">
    <property type="interactions" value="525"/>
</dbReference>
<dbReference type="CDD" id="cd15844">
    <property type="entry name" value="SNARE_syntaxin5"/>
    <property type="match status" value="1"/>
</dbReference>
<dbReference type="GO" id="GO:0000149">
    <property type="term" value="F:SNARE binding"/>
    <property type="evidence" value="ECO:0007669"/>
    <property type="project" value="TreeGrafter"/>
</dbReference>
<proteinExistence type="inferred from homology"/>
<gene>
    <name evidence="11" type="ORF">FIBRA_06364</name>
</gene>
<reference evidence="11 12" key="1">
    <citation type="journal article" date="2012" name="Appl. Environ. Microbiol.">
        <title>Short-read sequencing for genomic analysis of the brown rot fungus Fibroporia radiculosa.</title>
        <authorList>
            <person name="Tang J.D."/>
            <person name="Perkins A.D."/>
            <person name="Sonstegard T.S."/>
            <person name="Schroeder S.G."/>
            <person name="Burgess S.C."/>
            <person name="Diehl S.V."/>
        </authorList>
    </citation>
    <scope>NUCLEOTIDE SEQUENCE [LARGE SCALE GENOMIC DNA]</scope>
    <source>
        <strain evidence="11 12">TFFH 294</strain>
    </source>
</reference>
<keyword evidence="3" id="KW-0813">Transport</keyword>
<evidence type="ECO:0000313" key="11">
    <source>
        <dbReference type="EMBL" id="CCM04198.1"/>
    </source>
</evidence>
<dbReference type="Pfam" id="PF05739">
    <property type="entry name" value="SNARE"/>
    <property type="match status" value="1"/>
</dbReference>
<dbReference type="AlphaFoldDB" id="J4GB94"/>
<feature type="domain" description="T-SNARE coiled-coil homology" evidence="10">
    <location>
        <begin position="252"/>
        <end position="314"/>
    </location>
</feature>
<evidence type="ECO:0000256" key="5">
    <source>
        <dbReference type="ARBA" id="ARBA00022989"/>
    </source>
</evidence>
<evidence type="ECO:0000259" key="10">
    <source>
        <dbReference type="PROSITE" id="PS50192"/>
    </source>
</evidence>
<feature type="transmembrane region" description="Helical" evidence="9">
    <location>
        <begin position="323"/>
        <end position="342"/>
    </location>
</feature>
<dbReference type="GO" id="GO:0031201">
    <property type="term" value="C:SNARE complex"/>
    <property type="evidence" value="ECO:0007669"/>
    <property type="project" value="TreeGrafter"/>
</dbReference>
<dbReference type="InterPro" id="IPR010989">
    <property type="entry name" value="SNARE"/>
</dbReference>
<dbReference type="EMBL" id="HE797145">
    <property type="protein sequence ID" value="CCM04198.1"/>
    <property type="molecule type" value="Genomic_DNA"/>
</dbReference>
<evidence type="ECO:0000256" key="4">
    <source>
        <dbReference type="ARBA" id="ARBA00022692"/>
    </source>
</evidence>
<comment type="subcellular location">
    <subcellularLocation>
        <location evidence="1">Membrane</location>
        <topology evidence="1">Single-pass type IV membrane protein</topology>
    </subcellularLocation>
</comment>
<dbReference type="Pfam" id="PF11416">
    <property type="entry name" value="Syntaxin-5_N"/>
    <property type="match status" value="1"/>
</dbReference>
<dbReference type="InParanoid" id="J4GB94"/>
<feature type="compositionally biased region" description="Polar residues" evidence="8">
    <location>
        <begin position="170"/>
        <end position="194"/>
    </location>
</feature>
<keyword evidence="4 9" id="KW-0812">Transmembrane</keyword>
<dbReference type="GO" id="GO:0048278">
    <property type="term" value="P:vesicle docking"/>
    <property type="evidence" value="ECO:0007669"/>
    <property type="project" value="TreeGrafter"/>
</dbReference>
<feature type="region of interest" description="Disordered" evidence="8">
    <location>
        <begin position="162"/>
        <end position="219"/>
    </location>
</feature>
<dbReference type="GO" id="GO:0006906">
    <property type="term" value="P:vesicle fusion"/>
    <property type="evidence" value="ECO:0007669"/>
    <property type="project" value="TreeGrafter"/>
</dbReference>
<dbReference type="InterPro" id="IPR000727">
    <property type="entry name" value="T_SNARE_dom"/>
</dbReference>
<feature type="region of interest" description="Disordered" evidence="8">
    <location>
        <begin position="21"/>
        <end position="43"/>
    </location>
</feature>